<evidence type="ECO:0000256" key="3">
    <source>
        <dbReference type="ARBA" id="ARBA00023014"/>
    </source>
</evidence>
<proteinExistence type="predicted"/>
<feature type="domain" description="4Fe-4S Mo/W bis-MGD-type" evidence="4">
    <location>
        <begin position="3"/>
        <end position="59"/>
    </location>
</feature>
<dbReference type="InterPro" id="IPR006656">
    <property type="entry name" value="Mopterin_OxRdtase"/>
</dbReference>
<dbReference type="InterPro" id="IPR050612">
    <property type="entry name" value="Prok_Mopterin_Oxidored"/>
</dbReference>
<dbReference type="GO" id="GO:0016491">
    <property type="term" value="F:oxidoreductase activity"/>
    <property type="evidence" value="ECO:0007669"/>
    <property type="project" value="InterPro"/>
</dbReference>
<keyword evidence="1" id="KW-0479">Metal-binding</keyword>
<dbReference type="GO" id="GO:0046872">
    <property type="term" value="F:metal ion binding"/>
    <property type="evidence" value="ECO:0007669"/>
    <property type="project" value="UniProtKB-KW"/>
</dbReference>
<dbReference type="Gene3D" id="2.20.25.90">
    <property type="entry name" value="ADC-like domains"/>
    <property type="match status" value="1"/>
</dbReference>
<evidence type="ECO:0000256" key="1">
    <source>
        <dbReference type="ARBA" id="ARBA00022723"/>
    </source>
</evidence>
<dbReference type="Pfam" id="PF04879">
    <property type="entry name" value="Molybdop_Fe4S4"/>
    <property type="match status" value="1"/>
</dbReference>
<dbReference type="AlphaFoldDB" id="X1MTE1"/>
<protein>
    <recommendedName>
        <fullName evidence="4">4Fe-4S Mo/W bis-MGD-type domain-containing protein</fullName>
    </recommendedName>
</protein>
<evidence type="ECO:0000256" key="2">
    <source>
        <dbReference type="ARBA" id="ARBA00023004"/>
    </source>
</evidence>
<dbReference type="Pfam" id="PF00384">
    <property type="entry name" value="Molybdopterin"/>
    <property type="match status" value="1"/>
</dbReference>
<dbReference type="InterPro" id="IPR006963">
    <property type="entry name" value="Mopterin_OxRdtase_4Fe-4S_dom"/>
</dbReference>
<dbReference type="PANTHER" id="PTHR43742">
    <property type="entry name" value="TRIMETHYLAMINE-N-OXIDE REDUCTASE"/>
    <property type="match status" value="1"/>
</dbReference>
<evidence type="ECO:0000313" key="5">
    <source>
        <dbReference type="EMBL" id="GAI34533.1"/>
    </source>
</evidence>
<dbReference type="SMART" id="SM00926">
    <property type="entry name" value="Molybdop_Fe4S4"/>
    <property type="match status" value="1"/>
</dbReference>
<dbReference type="EMBL" id="BARV01025870">
    <property type="protein sequence ID" value="GAI34533.1"/>
    <property type="molecule type" value="Genomic_DNA"/>
</dbReference>
<dbReference type="GO" id="GO:0051536">
    <property type="term" value="F:iron-sulfur cluster binding"/>
    <property type="evidence" value="ECO:0007669"/>
    <property type="project" value="UniProtKB-KW"/>
</dbReference>
<sequence>MSTKVIKTDCILCVWGCGINAYVEEGKLVKVEGMAEHPLNQGSLCPRGKALVDYVYSPDRLKYPMKRENGGWKRISWDEALDIIATELQQVKDKYGARALAIFCGSIGVENNELAAFARRFRGAYGTPNFLSVESNCYRSRILAHQLTFGTFLLEEPEKARCVILWGHDPDNSRPPLASKLYQALDKGLKLIVINPKRTPLAKRGLHIPIRPGTDCALALGMLNVIISQDLYDKEFVEKYTIG</sequence>
<dbReference type="PANTHER" id="PTHR43742:SF6">
    <property type="entry name" value="OXIDOREDUCTASE YYAE-RELATED"/>
    <property type="match status" value="1"/>
</dbReference>
<name>X1MTE1_9ZZZZ</name>
<dbReference type="SUPFAM" id="SSF53706">
    <property type="entry name" value="Formate dehydrogenase/DMSO reductase, domains 1-3"/>
    <property type="match status" value="1"/>
</dbReference>
<evidence type="ECO:0000259" key="4">
    <source>
        <dbReference type="PROSITE" id="PS51669"/>
    </source>
</evidence>
<gene>
    <name evidence="5" type="ORF">S06H3_41904</name>
</gene>
<accession>X1MTE1</accession>
<dbReference type="Gene3D" id="3.40.50.12440">
    <property type="match status" value="1"/>
</dbReference>
<feature type="non-terminal residue" evidence="5">
    <location>
        <position position="243"/>
    </location>
</feature>
<organism evidence="5">
    <name type="scientific">marine sediment metagenome</name>
    <dbReference type="NCBI Taxonomy" id="412755"/>
    <lineage>
        <taxon>unclassified sequences</taxon>
        <taxon>metagenomes</taxon>
        <taxon>ecological metagenomes</taxon>
    </lineage>
</organism>
<keyword evidence="3" id="KW-0411">Iron-sulfur</keyword>
<keyword evidence="2" id="KW-0408">Iron</keyword>
<reference evidence="5" key="1">
    <citation type="journal article" date="2014" name="Front. Microbiol.">
        <title>High frequency of phylogenetically diverse reductive dehalogenase-homologous genes in deep subseafloor sedimentary metagenomes.</title>
        <authorList>
            <person name="Kawai M."/>
            <person name="Futagami T."/>
            <person name="Toyoda A."/>
            <person name="Takaki Y."/>
            <person name="Nishi S."/>
            <person name="Hori S."/>
            <person name="Arai W."/>
            <person name="Tsubouchi T."/>
            <person name="Morono Y."/>
            <person name="Uchiyama I."/>
            <person name="Ito T."/>
            <person name="Fujiyama A."/>
            <person name="Inagaki F."/>
            <person name="Takami H."/>
        </authorList>
    </citation>
    <scope>NUCLEOTIDE SEQUENCE</scope>
    <source>
        <strain evidence="5">Expedition CK06-06</strain>
    </source>
</reference>
<comment type="caution">
    <text evidence="5">The sequence shown here is derived from an EMBL/GenBank/DDBJ whole genome shotgun (WGS) entry which is preliminary data.</text>
</comment>
<dbReference type="PROSITE" id="PS51669">
    <property type="entry name" value="4FE4S_MOW_BIS_MGD"/>
    <property type="match status" value="1"/>
</dbReference>